<organism evidence="1 2">
    <name type="scientific">Mytilus galloprovincialis</name>
    <name type="common">Mediterranean mussel</name>
    <dbReference type="NCBI Taxonomy" id="29158"/>
    <lineage>
        <taxon>Eukaryota</taxon>
        <taxon>Metazoa</taxon>
        <taxon>Spiralia</taxon>
        <taxon>Lophotrochozoa</taxon>
        <taxon>Mollusca</taxon>
        <taxon>Bivalvia</taxon>
        <taxon>Autobranchia</taxon>
        <taxon>Pteriomorphia</taxon>
        <taxon>Mytilida</taxon>
        <taxon>Mytiloidea</taxon>
        <taxon>Mytilidae</taxon>
        <taxon>Mytilinae</taxon>
        <taxon>Mytilus</taxon>
    </lineage>
</organism>
<dbReference type="EMBL" id="UYJE01008069">
    <property type="protein sequence ID" value="VDI60799.1"/>
    <property type="molecule type" value="Genomic_DNA"/>
</dbReference>
<evidence type="ECO:0000313" key="2">
    <source>
        <dbReference type="Proteomes" id="UP000596742"/>
    </source>
</evidence>
<protein>
    <submittedName>
        <fullName evidence="1">Uncharacterized protein</fullName>
    </submittedName>
</protein>
<dbReference type="OrthoDB" id="10037236at2759"/>
<evidence type="ECO:0000313" key="1">
    <source>
        <dbReference type="EMBL" id="VDI60799.1"/>
    </source>
</evidence>
<dbReference type="Proteomes" id="UP000596742">
    <property type="component" value="Unassembled WGS sequence"/>
</dbReference>
<reference evidence="1" key="1">
    <citation type="submission" date="2018-11" db="EMBL/GenBank/DDBJ databases">
        <authorList>
            <person name="Alioto T."/>
            <person name="Alioto T."/>
        </authorList>
    </citation>
    <scope>NUCLEOTIDE SEQUENCE</scope>
</reference>
<name>A0A8B6G9P1_MYTGA</name>
<proteinExistence type="predicted"/>
<sequence>MRISNKRNTLQTTYTLHGHQLEVVDSGKYLGVTISQDLQNLGRCKPSVKNTAYCALIRPSIEYAATVWDPHQTTLIKVIDRVQRKAARFVYNQYTDTSPGCVTGLLDQLQWDPLQYRRIKQRLVLCYILYKIQNKLVEIQPAIYYTSGDNRTRGGHRLRQIRATKEVYKNSFFPRSIRDWNLLPDTVAAAPTLEEFRARLASVPWTQMQPN</sequence>
<dbReference type="AlphaFoldDB" id="A0A8B6G9P1"/>
<comment type="caution">
    <text evidence="1">The sequence shown here is derived from an EMBL/GenBank/DDBJ whole genome shotgun (WGS) entry which is preliminary data.</text>
</comment>
<accession>A0A8B6G9P1</accession>
<gene>
    <name evidence="1" type="ORF">MGAL_10B072221</name>
</gene>
<keyword evidence="2" id="KW-1185">Reference proteome</keyword>